<protein>
    <submittedName>
        <fullName evidence="12">Zinc finger BED domain-containing protein RICESLEEPER 1</fullName>
    </submittedName>
</protein>
<keyword evidence="7" id="KW-0238">DNA-binding</keyword>
<dbReference type="InterPro" id="IPR052035">
    <property type="entry name" value="ZnF_BED_domain_contain"/>
</dbReference>
<organism evidence="12 13">
    <name type="scientific">Sesamum angolense</name>
    <dbReference type="NCBI Taxonomy" id="2727404"/>
    <lineage>
        <taxon>Eukaryota</taxon>
        <taxon>Viridiplantae</taxon>
        <taxon>Streptophyta</taxon>
        <taxon>Embryophyta</taxon>
        <taxon>Tracheophyta</taxon>
        <taxon>Spermatophyta</taxon>
        <taxon>Magnoliopsida</taxon>
        <taxon>eudicotyledons</taxon>
        <taxon>Gunneridae</taxon>
        <taxon>Pentapetalae</taxon>
        <taxon>asterids</taxon>
        <taxon>lamiids</taxon>
        <taxon>Lamiales</taxon>
        <taxon>Pedaliaceae</taxon>
        <taxon>Sesamum</taxon>
    </lineage>
</organism>
<dbReference type="Pfam" id="PF05699">
    <property type="entry name" value="Dimer_Tnp_hAT"/>
    <property type="match status" value="1"/>
</dbReference>
<comment type="caution">
    <text evidence="12">The sequence shown here is derived from an EMBL/GenBank/DDBJ whole genome shotgun (WGS) entry which is preliminary data.</text>
</comment>
<dbReference type="InterPro" id="IPR012337">
    <property type="entry name" value="RNaseH-like_sf"/>
</dbReference>
<evidence type="ECO:0000256" key="7">
    <source>
        <dbReference type="ARBA" id="ARBA00023125"/>
    </source>
</evidence>
<evidence type="ECO:0000256" key="2">
    <source>
        <dbReference type="ARBA" id="ARBA00011738"/>
    </source>
</evidence>
<evidence type="ECO:0000256" key="4">
    <source>
        <dbReference type="ARBA" id="ARBA00022771"/>
    </source>
</evidence>
<accession>A0AAE1WQ79</accession>
<evidence type="ECO:0000313" key="12">
    <source>
        <dbReference type="EMBL" id="KAK4397257.1"/>
    </source>
</evidence>
<comment type="subcellular location">
    <subcellularLocation>
        <location evidence="1">Nucleus</location>
    </subcellularLocation>
</comment>
<dbReference type="Proteomes" id="UP001289374">
    <property type="component" value="Unassembled WGS sequence"/>
</dbReference>
<keyword evidence="13" id="KW-1185">Reference proteome</keyword>
<dbReference type="EMBL" id="JACGWL010000008">
    <property type="protein sequence ID" value="KAK4397257.1"/>
    <property type="molecule type" value="Genomic_DNA"/>
</dbReference>
<evidence type="ECO:0000256" key="1">
    <source>
        <dbReference type="ARBA" id="ARBA00004123"/>
    </source>
</evidence>
<gene>
    <name evidence="12" type="ORF">Sango_1562300</name>
</gene>
<evidence type="ECO:0000256" key="9">
    <source>
        <dbReference type="ARBA" id="ARBA00023242"/>
    </source>
</evidence>
<dbReference type="GO" id="GO:0046983">
    <property type="term" value="F:protein dimerization activity"/>
    <property type="evidence" value="ECO:0007669"/>
    <property type="project" value="InterPro"/>
</dbReference>
<dbReference type="PROSITE" id="PS50808">
    <property type="entry name" value="ZF_BED"/>
    <property type="match status" value="1"/>
</dbReference>
<dbReference type="Pfam" id="PF14372">
    <property type="entry name" value="hAT-like_RNase-H"/>
    <property type="match status" value="1"/>
</dbReference>
<keyword evidence="9" id="KW-0539">Nucleus</keyword>
<dbReference type="GO" id="GO:0005634">
    <property type="term" value="C:nucleus"/>
    <property type="evidence" value="ECO:0007669"/>
    <property type="project" value="UniProtKB-SubCell"/>
</dbReference>
<dbReference type="SUPFAM" id="SSF57667">
    <property type="entry name" value="beta-beta-alpha zinc fingers"/>
    <property type="match status" value="1"/>
</dbReference>
<name>A0AAE1WQ79_9LAMI</name>
<sequence>MDDKYASATTSTAAVVDATTTSAIADTRRRCFRCNLKEKWDNEEVTNQSRSSKRKQSIVWEHFTKVRGVNDSLHAKCNYCEKLLSGGSVYGTTHLKKHLNNACPKFKLEHRIGLSGSPRNEFKFDQVKSRKDLAIACIKHKYPFNIGEHEYFEIFLSGLNPDFKLPCRNTIRSDVIEVNEEENVKIYKLLDGLRCKVSLTTDIWTSEHSHVAYCCLTVHFVDDSWELQKKILAFRKMPYPHDGERLDLYDLLVARDVDLLHVRCSAHILNLIVQDGLNEIRGLIDKICETVRYLNKSPAASQKFEMALSQCNLTDKRQVAMDVPNRWNSTYELLATALPLKEVFSRLQRIDKNYHCNSSESEWDVTGVVHECLQIFYEATHHFSGRKYPTSNVFFPDVCEIHLKMIEWEKSDYDYVRRMVSRMKQKFEKYWDECCLVLAVAVVFDPRFKMNLVEYFYSRIYGTEAHLYIQRVRDKLVNLFIDYGGSCAISVNESNVISSSGVETRASLRDFDSPRLPVLAKIARDILAVPATTVASDAAFSVSGRIIDESRMCLLPDAVEALVVADDWIESIPKRTVHMESSGTQTDNA</sequence>
<evidence type="ECO:0000256" key="10">
    <source>
        <dbReference type="PROSITE-ProRule" id="PRU00027"/>
    </source>
</evidence>
<reference evidence="12" key="2">
    <citation type="journal article" date="2024" name="Plant">
        <title>Genomic evolution and insights into agronomic trait innovations of Sesamum species.</title>
        <authorList>
            <person name="Miao H."/>
            <person name="Wang L."/>
            <person name="Qu L."/>
            <person name="Liu H."/>
            <person name="Sun Y."/>
            <person name="Le M."/>
            <person name="Wang Q."/>
            <person name="Wei S."/>
            <person name="Zheng Y."/>
            <person name="Lin W."/>
            <person name="Duan Y."/>
            <person name="Cao H."/>
            <person name="Xiong S."/>
            <person name="Wang X."/>
            <person name="Wei L."/>
            <person name="Li C."/>
            <person name="Ma Q."/>
            <person name="Ju M."/>
            <person name="Zhao R."/>
            <person name="Li G."/>
            <person name="Mu C."/>
            <person name="Tian Q."/>
            <person name="Mei H."/>
            <person name="Zhang T."/>
            <person name="Gao T."/>
            <person name="Zhang H."/>
        </authorList>
    </citation>
    <scope>NUCLEOTIDE SEQUENCE</scope>
    <source>
        <strain evidence="12">K16</strain>
    </source>
</reference>
<evidence type="ECO:0000256" key="3">
    <source>
        <dbReference type="ARBA" id="ARBA00022723"/>
    </source>
</evidence>
<dbReference type="InterPro" id="IPR025525">
    <property type="entry name" value="hAT-like_transposase_RNase-H"/>
</dbReference>
<evidence type="ECO:0000259" key="11">
    <source>
        <dbReference type="PROSITE" id="PS50808"/>
    </source>
</evidence>
<evidence type="ECO:0000256" key="5">
    <source>
        <dbReference type="ARBA" id="ARBA00022833"/>
    </source>
</evidence>
<evidence type="ECO:0000256" key="6">
    <source>
        <dbReference type="ARBA" id="ARBA00023015"/>
    </source>
</evidence>
<evidence type="ECO:0000313" key="13">
    <source>
        <dbReference type="Proteomes" id="UP001289374"/>
    </source>
</evidence>
<dbReference type="Pfam" id="PF02892">
    <property type="entry name" value="zf-BED"/>
    <property type="match status" value="1"/>
</dbReference>
<proteinExistence type="predicted"/>
<keyword evidence="4 10" id="KW-0863">Zinc-finger</keyword>
<dbReference type="InterPro" id="IPR003656">
    <property type="entry name" value="Znf_BED"/>
</dbReference>
<comment type="subunit">
    <text evidence="2">Homodimer.</text>
</comment>
<keyword evidence="8" id="KW-0804">Transcription</keyword>
<feature type="domain" description="BED-type" evidence="11">
    <location>
        <begin position="54"/>
        <end position="110"/>
    </location>
</feature>
<dbReference type="SMART" id="SM00614">
    <property type="entry name" value="ZnF_BED"/>
    <property type="match status" value="1"/>
</dbReference>
<dbReference type="InterPro" id="IPR008906">
    <property type="entry name" value="HATC_C_dom"/>
</dbReference>
<dbReference type="GO" id="GO:0009791">
    <property type="term" value="P:post-embryonic development"/>
    <property type="evidence" value="ECO:0007669"/>
    <property type="project" value="UniProtKB-ARBA"/>
</dbReference>
<dbReference type="SUPFAM" id="SSF53098">
    <property type="entry name" value="Ribonuclease H-like"/>
    <property type="match status" value="1"/>
</dbReference>
<dbReference type="PANTHER" id="PTHR46481">
    <property type="entry name" value="ZINC FINGER BED DOMAIN-CONTAINING PROTEIN 4"/>
    <property type="match status" value="1"/>
</dbReference>
<dbReference type="InterPro" id="IPR036236">
    <property type="entry name" value="Znf_C2H2_sf"/>
</dbReference>
<evidence type="ECO:0000256" key="8">
    <source>
        <dbReference type="ARBA" id="ARBA00023163"/>
    </source>
</evidence>
<dbReference type="GO" id="GO:0008270">
    <property type="term" value="F:zinc ion binding"/>
    <property type="evidence" value="ECO:0007669"/>
    <property type="project" value="UniProtKB-KW"/>
</dbReference>
<dbReference type="GO" id="GO:0003677">
    <property type="term" value="F:DNA binding"/>
    <property type="evidence" value="ECO:0007669"/>
    <property type="project" value="UniProtKB-KW"/>
</dbReference>
<dbReference type="PANTHER" id="PTHR46481:SF10">
    <property type="entry name" value="ZINC FINGER BED DOMAIN-CONTAINING PROTEIN 39"/>
    <property type="match status" value="1"/>
</dbReference>
<keyword evidence="3" id="KW-0479">Metal-binding</keyword>
<keyword evidence="6" id="KW-0805">Transcription regulation</keyword>
<dbReference type="AlphaFoldDB" id="A0AAE1WQ79"/>
<reference evidence="12" key="1">
    <citation type="submission" date="2020-06" db="EMBL/GenBank/DDBJ databases">
        <authorList>
            <person name="Li T."/>
            <person name="Hu X."/>
            <person name="Zhang T."/>
            <person name="Song X."/>
            <person name="Zhang H."/>
            <person name="Dai N."/>
            <person name="Sheng W."/>
            <person name="Hou X."/>
            <person name="Wei L."/>
        </authorList>
    </citation>
    <scope>NUCLEOTIDE SEQUENCE</scope>
    <source>
        <strain evidence="12">K16</strain>
        <tissue evidence="12">Leaf</tissue>
    </source>
</reference>
<keyword evidence="5" id="KW-0862">Zinc</keyword>